<evidence type="ECO:0000256" key="3">
    <source>
        <dbReference type="ARBA" id="ARBA00019614"/>
    </source>
</evidence>
<proteinExistence type="inferred from homology"/>
<dbReference type="Pfam" id="PF11635">
    <property type="entry name" value="Med16_N"/>
    <property type="match status" value="1"/>
</dbReference>
<evidence type="ECO:0000256" key="2">
    <source>
        <dbReference type="ARBA" id="ARBA00006543"/>
    </source>
</evidence>
<keyword evidence="4 9" id="KW-0805">Transcription regulation</keyword>
<evidence type="ECO:0000256" key="6">
    <source>
        <dbReference type="ARBA" id="ARBA00023163"/>
    </source>
</evidence>
<dbReference type="VEuPathDB" id="FungiDB:F503_06952"/>
<protein>
    <recommendedName>
        <fullName evidence="3 9">Mediator of RNA polymerase II transcription subunit 16</fullName>
    </recommendedName>
    <alternativeName>
        <fullName evidence="8 9">Mediator complex subunit 16</fullName>
    </alternativeName>
</protein>
<keyword evidence="7 9" id="KW-0539">Nucleus</keyword>
<comment type="similarity">
    <text evidence="2 9">Belongs to the Mediator complex subunit 16 family.</text>
</comment>
<evidence type="ECO:0000256" key="5">
    <source>
        <dbReference type="ARBA" id="ARBA00023159"/>
    </source>
</evidence>
<dbReference type="OrthoDB" id="4139168at2759"/>
<feature type="domain" description="Mediator complex subunit Med16 N-terminal" evidence="10">
    <location>
        <begin position="173"/>
        <end position="490"/>
    </location>
</feature>
<dbReference type="PANTHER" id="PTHR13224">
    <property type="entry name" value="THYROID HORMONE RECEPTOR-ASSOCIATED PROTEIN-RELATED"/>
    <property type="match status" value="1"/>
</dbReference>
<keyword evidence="13" id="KW-1185">Reference proteome</keyword>
<keyword evidence="6 9" id="KW-0804">Transcription</keyword>
<dbReference type="InterPro" id="IPR021665">
    <property type="entry name" value="Mediator_Med16_N"/>
</dbReference>
<evidence type="ECO:0000259" key="10">
    <source>
        <dbReference type="Pfam" id="PF11635"/>
    </source>
</evidence>
<comment type="subcellular location">
    <subcellularLocation>
        <location evidence="1 9">Nucleus</location>
    </subcellularLocation>
</comment>
<evidence type="ECO:0000313" key="12">
    <source>
        <dbReference type="EMBL" id="EPE09176.1"/>
    </source>
</evidence>
<accession>S3CB74</accession>
<dbReference type="InterPro" id="IPR048338">
    <property type="entry name" value="Mediator_Med16"/>
</dbReference>
<evidence type="ECO:0000259" key="11">
    <source>
        <dbReference type="Pfam" id="PF20719"/>
    </source>
</evidence>
<gene>
    <name evidence="9" type="primary">MED16</name>
    <name evidence="12" type="ORF">F503_06952</name>
</gene>
<dbReference type="STRING" id="1262450.S3CB74"/>
<evidence type="ECO:0000256" key="9">
    <source>
        <dbReference type="RuleBase" id="RU364149"/>
    </source>
</evidence>
<evidence type="ECO:0000256" key="8">
    <source>
        <dbReference type="ARBA" id="ARBA00032015"/>
    </source>
</evidence>
<evidence type="ECO:0000256" key="4">
    <source>
        <dbReference type="ARBA" id="ARBA00023015"/>
    </source>
</evidence>
<dbReference type="AlphaFoldDB" id="S3CB74"/>
<comment type="function">
    <text evidence="9">Component of the Mediator complex, a coactivator involved in the regulated transcription of nearly all RNA polymerase II-dependent genes. Mediator functions as a bridge to convey information from gene-specific regulatory proteins to the basal RNA polymerase II transcription machinery. Mediator is recruited to promoters by direct interactions with regulatory proteins and serves as a scaffold for the assembly of a functional preinitiation complex with RNA polymerase II and the general transcription factors.</text>
</comment>
<dbReference type="Proteomes" id="UP000016923">
    <property type="component" value="Unassembled WGS sequence"/>
</dbReference>
<dbReference type="GO" id="GO:0016592">
    <property type="term" value="C:mediator complex"/>
    <property type="evidence" value="ECO:0007669"/>
    <property type="project" value="InterPro"/>
</dbReference>
<keyword evidence="5 9" id="KW-0010">Activator</keyword>
<evidence type="ECO:0000313" key="13">
    <source>
        <dbReference type="Proteomes" id="UP000016923"/>
    </source>
</evidence>
<reference evidence="12 13" key="1">
    <citation type="journal article" date="2013" name="BMC Genomics">
        <title>The genome and transcriptome of the pine saprophyte Ophiostoma piceae, and a comparison with the bark beetle-associated pine pathogen Grosmannia clavigera.</title>
        <authorList>
            <person name="Haridas S."/>
            <person name="Wang Y."/>
            <person name="Lim L."/>
            <person name="Massoumi Alamouti S."/>
            <person name="Jackman S."/>
            <person name="Docking R."/>
            <person name="Robertson G."/>
            <person name="Birol I."/>
            <person name="Bohlmann J."/>
            <person name="Breuil C."/>
        </authorList>
    </citation>
    <scope>NUCLEOTIDE SEQUENCE [LARGE SCALE GENOMIC DNA]</scope>
    <source>
        <strain evidence="12 13">UAMH 11346</strain>
    </source>
</reference>
<evidence type="ECO:0000256" key="7">
    <source>
        <dbReference type="ARBA" id="ARBA00023242"/>
    </source>
</evidence>
<evidence type="ECO:0000256" key="1">
    <source>
        <dbReference type="ARBA" id="ARBA00004123"/>
    </source>
</evidence>
<dbReference type="PANTHER" id="PTHR13224:SF6">
    <property type="entry name" value="MEDIATOR OF RNA POLYMERASE II TRANSCRIPTION SUBUNIT 16"/>
    <property type="match status" value="1"/>
</dbReference>
<dbReference type="EMBL" id="KE148147">
    <property type="protein sequence ID" value="EPE09176.1"/>
    <property type="molecule type" value="Genomic_DNA"/>
</dbReference>
<dbReference type="eggNOG" id="ENOG502QQU3">
    <property type="taxonomic scope" value="Eukaryota"/>
</dbReference>
<dbReference type="GO" id="GO:0045893">
    <property type="term" value="P:positive regulation of DNA-templated transcription"/>
    <property type="evidence" value="ECO:0007669"/>
    <property type="project" value="TreeGrafter"/>
</dbReference>
<dbReference type="OMA" id="FDTTWLG"/>
<dbReference type="Pfam" id="PF20719">
    <property type="entry name" value="Med16_C"/>
    <property type="match status" value="1"/>
</dbReference>
<name>S3CB74_OPHP1</name>
<dbReference type="InterPro" id="IPR048339">
    <property type="entry name" value="Mediator_Med16_C"/>
</dbReference>
<comment type="subunit">
    <text evidence="9">Component of the Mediator complex.</text>
</comment>
<dbReference type="HOGENOM" id="CLU_007624_1_0_1"/>
<organism evidence="12 13">
    <name type="scientific">Ophiostoma piceae (strain UAMH 11346)</name>
    <name type="common">Sap stain fungus</name>
    <dbReference type="NCBI Taxonomy" id="1262450"/>
    <lineage>
        <taxon>Eukaryota</taxon>
        <taxon>Fungi</taxon>
        <taxon>Dikarya</taxon>
        <taxon>Ascomycota</taxon>
        <taxon>Pezizomycotina</taxon>
        <taxon>Sordariomycetes</taxon>
        <taxon>Sordariomycetidae</taxon>
        <taxon>Ophiostomatales</taxon>
        <taxon>Ophiostomataceae</taxon>
        <taxon>Ophiostoma</taxon>
    </lineage>
</organism>
<feature type="domain" description="Mediator complex subunit 16 C-terminal" evidence="11">
    <location>
        <begin position="727"/>
        <end position="832"/>
    </location>
</feature>
<sequence length="842" mass="92347">MTDDMSLMLDDGMQGMSGDVPVSLGDVDVDDVDLFGGSVELGLSSHPPPPSKQLLLRVDEQRIRGCCQRIGWSKQGTIAAISEDGQSIDLRYLRADPETAAWGLSQPTSYSQFSAANTPTTFSGGPIVHLAWAATGHPELAVIDSVGRISILAFSITLNRPFPLRSWEADPIDDLNAVVGCYWLPIMPANKQYNLLHGPAIREPQGYRYETAYIHAFGPHHPNPAKSALMCVTSSAKLRLFFSQNSSVVHDTSIELENIASSDDLATHASICSEKGVLLIAMTTASRQLKVVRAVIHWNLPQHQDKPAPHQFSPVMQHKHAASTTWLQRGHEESQLDISSAQISHIEMLPSALPGPNQAWSPPLIITVRNYIPAGPGGLGGANPEPQSIINRWELLSESTPQPLHPAFEQLGFRPTNNSNAQAAIRLNRLAPVILSNKTVISVQTLQNGRALCFLFSDGTSQYRDRFTFEEIFQEPNLARISSLQHAGFELVDPTPCLAVALSPTGCSAAQLCEGGSVKWNTLKYTGPAFAASGPDPYDDILATAREFVEGPKFAYDWILDIVRVLKINVDYSEESHHDQLVRNNSLHLCLSILNHMGFRGEYKKRAFYSKFSMLALNSRNIVILITIASNTPGTLKEKLNPLDEPDVVDALAGCAKWALDLVSYICDCLFGLLEDSKFMSFLSSGGNFNDMVGYLQEKNEVALHLILCSSTRGFLSANVRTFRGLTDPAKLYFADYSVLEVEDDDHSLREKRLKHVQIDVFKRAELAPPRPTNNSSGTSNGHMNSFSQGPPMLRRCVRCAAVMDDISGSGSRPGYQFVLAQQRKCSCSGNWGLIPRTPASA</sequence>